<dbReference type="RefSeq" id="WP_274290558.1">
    <property type="nucleotide sequence ID" value="NZ_CP117988.1"/>
</dbReference>
<feature type="transmembrane region" description="Helical" evidence="1">
    <location>
        <begin position="37"/>
        <end position="58"/>
    </location>
</feature>
<dbReference type="Proteomes" id="UP001219537">
    <property type="component" value="Chromosome 1"/>
</dbReference>
<dbReference type="AlphaFoldDB" id="A0AAQ2XYZ0"/>
<accession>A0AAQ2XYZ0</accession>
<evidence type="ECO:0000313" key="3">
    <source>
        <dbReference type="Proteomes" id="UP001219537"/>
    </source>
</evidence>
<name>A0AAQ2XYZ0_9VIBR</name>
<keyword evidence="1" id="KW-0472">Membrane</keyword>
<sequence length="130" mass="14204">MTKMVLPVALYLCLTIGLAISLIIWNEWFSITQQMELDTYFILFGAITAAVICVPNILTISKGLSIAAKVNLLTIAFILVTCSANFVITNGSTIASSLGTLLSVISLMLYKSPLYQAFLAHFNSLHFKKP</sequence>
<proteinExistence type="predicted"/>
<dbReference type="EMBL" id="CP117988">
    <property type="protein sequence ID" value="WDG07924.1"/>
    <property type="molecule type" value="Genomic_DNA"/>
</dbReference>
<keyword evidence="1" id="KW-1133">Transmembrane helix</keyword>
<organism evidence="2 3">
    <name type="scientific">Vibrio campbellii</name>
    <dbReference type="NCBI Taxonomy" id="680"/>
    <lineage>
        <taxon>Bacteria</taxon>
        <taxon>Pseudomonadati</taxon>
        <taxon>Pseudomonadota</taxon>
        <taxon>Gammaproteobacteria</taxon>
        <taxon>Vibrionales</taxon>
        <taxon>Vibrionaceae</taxon>
        <taxon>Vibrio</taxon>
    </lineage>
</organism>
<reference evidence="2" key="1">
    <citation type="submission" date="2023-02" db="EMBL/GenBank/DDBJ databases">
        <title>Isolation, identification, and genome analysis of Vibrio campbellii in the Penaeus vannamei larvae stage.</title>
        <authorList>
            <person name="Huang T."/>
            <person name="Zhang B."/>
        </authorList>
    </citation>
    <scope>NUCLEOTIDE SEQUENCE</scope>
    <source>
        <strain evidence="2">20220413_1</strain>
    </source>
</reference>
<feature type="transmembrane region" description="Helical" evidence="1">
    <location>
        <begin position="94"/>
        <end position="110"/>
    </location>
</feature>
<evidence type="ECO:0000256" key="1">
    <source>
        <dbReference type="SAM" id="Phobius"/>
    </source>
</evidence>
<gene>
    <name evidence="2" type="ORF">PUN50_14550</name>
</gene>
<feature type="transmembrane region" description="Helical" evidence="1">
    <location>
        <begin position="70"/>
        <end position="88"/>
    </location>
</feature>
<keyword evidence="1" id="KW-0812">Transmembrane</keyword>
<protein>
    <submittedName>
        <fullName evidence="2">Uncharacterized protein</fullName>
    </submittedName>
</protein>
<evidence type="ECO:0000313" key="2">
    <source>
        <dbReference type="EMBL" id="WDG07924.1"/>
    </source>
</evidence>